<gene>
    <name evidence="1" type="ORF">C2S53_002479</name>
</gene>
<dbReference type="PANTHER" id="PTHR37217:SF1">
    <property type="entry name" value="EXPRESSED PROTEIN"/>
    <property type="match status" value="1"/>
</dbReference>
<keyword evidence="2" id="KW-1185">Reference proteome</keyword>
<comment type="caution">
    <text evidence="1">The sequence shown here is derived from an EMBL/GenBank/DDBJ whole genome shotgun (WGS) entry which is preliminary data.</text>
</comment>
<dbReference type="InterPro" id="IPR029063">
    <property type="entry name" value="SAM-dependent_MTases_sf"/>
</dbReference>
<evidence type="ECO:0000313" key="2">
    <source>
        <dbReference type="Proteomes" id="UP001190926"/>
    </source>
</evidence>
<dbReference type="PANTHER" id="PTHR37217">
    <property type="entry name" value="EXPRESSED PROTEIN"/>
    <property type="match status" value="1"/>
</dbReference>
<dbReference type="SUPFAM" id="SSF53335">
    <property type="entry name" value="S-adenosyl-L-methionine-dependent methyltransferases"/>
    <property type="match status" value="1"/>
</dbReference>
<evidence type="ECO:0000313" key="1">
    <source>
        <dbReference type="EMBL" id="KAH6827442.1"/>
    </source>
</evidence>
<dbReference type="AlphaFoldDB" id="A0AAD4P6C3"/>
<reference evidence="1 2" key="1">
    <citation type="journal article" date="2021" name="Nat. Commun.">
        <title>Incipient diploidization of the medicinal plant Perilla within 10,000 years.</title>
        <authorList>
            <person name="Zhang Y."/>
            <person name="Shen Q."/>
            <person name="Leng L."/>
            <person name="Zhang D."/>
            <person name="Chen S."/>
            <person name="Shi Y."/>
            <person name="Ning Z."/>
            <person name="Chen S."/>
        </authorList>
    </citation>
    <scope>NUCLEOTIDE SEQUENCE [LARGE SCALE GENOMIC DNA]</scope>
    <source>
        <strain evidence="2">cv. PC099</strain>
    </source>
</reference>
<organism evidence="1 2">
    <name type="scientific">Perilla frutescens var. hirtella</name>
    <name type="common">Perilla citriodora</name>
    <name type="synonym">Perilla setoyensis</name>
    <dbReference type="NCBI Taxonomy" id="608512"/>
    <lineage>
        <taxon>Eukaryota</taxon>
        <taxon>Viridiplantae</taxon>
        <taxon>Streptophyta</taxon>
        <taxon>Embryophyta</taxon>
        <taxon>Tracheophyta</taxon>
        <taxon>Spermatophyta</taxon>
        <taxon>Magnoliopsida</taxon>
        <taxon>eudicotyledons</taxon>
        <taxon>Gunneridae</taxon>
        <taxon>Pentapetalae</taxon>
        <taxon>asterids</taxon>
        <taxon>lamiids</taxon>
        <taxon>Lamiales</taxon>
        <taxon>Lamiaceae</taxon>
        <taxon>Nepetoideae</taxon>
        <taxon>Elsholtzieae</taxon>
        <taxon>Perilla</taxon>
    </lineage>
</organism>
<protein>
    <submittedName>
        <fullName evidence="1">Uncharacterized protein</fullName>
    </submittedName>
</protein>
<dbReference type="Gene3D" id="3.40.50.150">
    <property type="entry name" value="Vaccinia Virus protein VP39"/>
    <property type="match status" value="1"/>
</dbReference>
<accession>A0AAD4P6C3</accession>
<dbReference type="EMBL" id="SDAM02000148">
    <property type="protein sequence ID" value="KAH6827442.1"/>
    <property type="molecule type" value="Genomic_DNA"/>
</dbReference>
<proteinExistence type="predicted"/>
<name>A0AAD4P6C3_PERFH</name>
<sequence>MNILGSTSSFVPTKPTSLVSPPYFNSQPLFTVGYNPKTHVCSSHSIKFPPTPRNPSRALQFLTSAANQVTASAVEFEEFVEKDWSFLDFDDADGEHVQKVDRVISSGNIKETSRVLVSFGSEAFVDRVVHSSPCEQILVVHDSLLTLACIKERHDKVKCWQGELMDLPEKWTAFDVVYLCFLPAFSSELDQVLAALAKLCLPGARVVISHPQGRQGVEELQQQYPDVVVSNLPEKIALESSAAKNSFQVVEFVDESGFYIAVMRFNEN</sequence>
<dbReference type="Proteomes" id="UP001190926">
    <property type="component" value="Unassembled WGS sequence"/>
</dbReference>
<dbReference type="GO" id="GO:0009507">
    <property type="term" value="C:chloroplast"/>
    <property type="evidence" value="ECO:0007669"/>
    <property type="project" value="TreeGrafter"/>
</dbReference>